<evidence type="ECO:0000256" key="6">
    <source>
        <dbReference type="ARBA" id="ARBA00022734"/>
    </source>
</evidence>
<feature type="binding site" evidence="14">
    <location>
        <position position="106"/>
    </location>
    <ligand>
        <name>an alpha-D-glucoside</name>
        <dbReference type="ChEBI" id="CHEBI:22390"/>
    </ligand>
</feature>
<evidence type="ECO:0000256" key="5">
    <source>
        <dbReference type="ARBA" id="ARBA00022729"/>
    </source>
</evidence>
<keyword evidence="10" id="KW-0106">Calcium</keyword>
<keyword evidence="7" id="KW-0677">Repeat</keyword>
<feature type="chain" id="PRO_5001717904" description="Calreticulin" evidence="16">
    <location>
        <begin position="19"/>
        <end position="402"/>
    </location>
</feature>
<dbReference type="AlphaFoldDB" id="A0A077EPA3"/>
<keyword evidence="5 16" id="KW-0732">Signal</keyword>
<feature type="region of interest" description="Disordered" evidence="17">
    <location>
        <begin position="338"/>
        <end position="402"/>
    </location>
</feature>
<dbReference type="GO" id="GO:0030246">
    <property type="term" value="F:carbohydrate binding"/>
    <property type="evidence" value="ECO:0007669"/>
    <property type="project" value="UniProtKB-KW"/>
</dbReference>
<dbReference type="GO" id="GO:0005789">
    <property type="term" value="C:endoplasmic reticulum membrane"/>
    <property type="evidence" value="ECO:0007669"/>
    <property type="project" value="TreeGrafter"/>
</dbReference>
<dbReference type="EMBL" id="KJ923641">
    <property type="protein sequence ID" value="AIL52184.1"/>
    <property type="molecule type" value="mRNA"/>
</dbReference>
<dbReference type="PANTHER" id="PTHR11073:SF2">
    <property type="entry name" value="CALRETICULIN"/>
    <property type="match status" value="1"/>
</dbReference>
<comment type="similarity">
    <text evidence="2 13 16">Belongs to the calreticulin family.</text>
</comment>
<feature type="region of interest" description="Disordered" evidence="17">
    <location>
        <begin position="206"/>
        <end position="250"/>
    </location>
</feature>
<evidence type="ECO:0000256" key="10">
    <source>
        <dbReference type="ARBA" id="ARBA00022837"/>
    </source>
</evidence>
<reference evidence="18" key="1">
    <citation type="journal article" date="2015" name="Exp. Parasitol.">
        <title>Calreticulin is required for responding to stress, foraging, and fertility in the white-tip nematode, Aphelenchoides besseyi.</title>
        <authorList>
            <person name="Feng H."/>
            <person name="Wei L."/>
            <person name="Chen H."/>
            <person name="Zhou Y."/>
        </authorList>
    </citation>
    <scope>NUCLEOTIDE SEQUENCE</scope>
</reference>
<feature type="binding site" evidence="14">
    <location>
        <position position="314"/>
    </location>
    <ligand>
        <name>an alpha-D-glucoside</name>
        <dbReference type="ChEBI" id="CHEBI:22390"/>
    </ligand>
</feature>
<feature type="compositionally biased region" description="Basic and acidic residues" evidence="17">
    <location>
        <begin position="338"/>
        <end position="382"/>
    </location>
</feature>
<dbReference type="Gene3D" id="2.60.120.200">
    <property type="match status" value="1"/>
</dbReference>
<dbReference type="Gene3D" id="2.10.250.10">
    <property type="entry name" value="Calreticulin/calnexin, P domain"/>
    <property type="match status" value="1"/>
</dbReference>
<dbReference type="GO" id="GO:0005788">
    <property type="term" value="C:endoplasmic reticulum lumen"/>
    <property type="evidence" value="ECO:0007669"/>
    <property type="project" value="UniProtKB-SubCell"/>
</dbReference>
<evidence type="ECO:0000256" key="14">
    <source>
        <dbReference type="PIRSR" id="PIRSR002356-1"/>
    </source>
</evidence>
<dbReference type="InterPro" id="IPR009169">
    <property type="entry name" value="Calreticulin"/>
</dbReference>
<evidence type="ECO:0000256" key="1">
    <source>
        <dbReference type="ARBA" id="ARBA00004319"/>
    </source>
</evidence>
<evidence type="ECO:0000256" key="3">
    <source>
        <dbReference type="ARBA" id="ARBA00015837"/>
    </source>
</evidence>
<keyword evidence="11 15" id="KW-1015">Disulfide bond</keyword>
<evidence type="ECO:0000256" key="7">
    <source>
        <dbReference type="ARBA" id="ARBA00022737"/>
    </source>
</evidence>
<dbReference type="PIRSF" id="PIRSF002356">
    <property type="entry name" value="Calreticulin"/>
    <property type="match status" value="1"/>
</dbReference>
<dbReference type="PROSITE" id="PS00805">
    <property type="entry name" value="CALRETICULIN_REPEAT"/>
    <property type="match status" value="1"/>
</dbReference>
<dbReference type="InterPro" id="IPR013320">
    <property type="entry name" value="ConA-like_dom_sf"/>
</dbReference>
<dbReference type="SUPFAM" id="SSF49899">
    <property type="entry name" value="Concanavalin A-like lectins/glucanases"/>
    <property type="match status" value="1"/>
</dbReference>
<evidence type="ECO:0000256" key="12">
    <source>
        <dbReference type="ARBA" id="ARBA00023186"/>
    </source>
</evidence>
<dbReference type="GO" id="GO:0051082">
    <property type="term" value="F:unfolded protein binding"/>
    <property type="evidence" value="ECO:0007669"/>
    <property type="project" value="InterPro"/>
</dbReference>
<evidence type="ECO:0000256" key="16">
    <source>
        <dbReference type="RuleBase" id="RU362126"/>
    </source>
</evidence>
<feature type="disulfide bond" evidence="15">
    <location>
        <begin position="102"/>
        <end position="134"/>
    </location>
</feature>
<feature type="binding site" evidence="14">
    <location>
        <position position="132"/>
    </location>
    <ligand>
        <name>an alpha-D-glucoside</name>
        <dbReference type="ChEBI" id="CHEBI:22390"/>
    </ligand>
</feature>
<dbReference type="InterPro" id="IPR009033">
    <property type="entry name" value="Calreticulin/calnexin_P_dom_sf"/>
</dbReference>
<name>A0A077EPA3_9BILA</name>
<dbReference type="SUPFAM" id="SSF63887">
    <property type="entry name" value="P-domain of calnexin/calreticulin"/>
    <property type="match status" value="1"/>
</dbReference>
<keyword evidence="9" id="KW-0862">Zinc</keyword>
<keyword evidence="6" id="KW-0430">Lectin</keyword>
<feature type="signal peptide" evidence="16">
    <location>
        <begin position="1"/>
        <end position="18"/>
    </location>
</feature>
<evidence type="ECO:0000256" key="8">
    <source>
        <dbReference type="ARBA" id="ARBA00022824"/>
    </source>
</evidence>
<dbReference type="Pfam" id="PF00262">
    <property type="entry name" value="Calreticulin"/>
    <property type="match status" value="2"/>
</dbReference>
<dbReference type="FunFam" id="2.10.250.10:FF:000002">
    <property type="entry name" value="Calreticulin"/>
    <property type="match status" value="1"/>
</dbReference>
<evidence type="ECO:0000256" key="4">
    <source>
        <dbReference type="ARBA" id="ARBA00022723"/>
    </source>
</evidence>
<feature type="compositionally biased region" description="Acidic residues" evidence="17">
    <location>
        <begin position="215"/>
        <end position="225"/>
    </location>
</feature>
<gene>
    <name evidence="18" type="primary">crt-1</name>
</gene>
<evidence type="ECO:0000256" key="15">
    <source>
        <dbReference type="PIRSR" id="PIRSR002356-3"/>
    </source>
</evidence>
<evidence type="ECO:0000256" key="11">
    <source>
        <dbReference type="ARBA" id="ARBA00023157"/>
    </source>
</evidence>
<dbReference type="InterPro" id="IPR001580">
    <property type="entry name" value="Calret/calnex"/>
</dbReference>
<evidence type="ECO:0000256" key="13">
    <source>
        <dbReference type="PIRNR" id="PIRNR002356"/>
    </source>
</evidence>
<dbReference type="GO" id="GO:0005509">
    <property type="term" value="F:calcium ion binding"/>
    <property type="evidence" value="ECO:0007669"/>
    <property type="project" value="InterPro"/>
</dbReference>
<feature type="binding site" evidence="14">
    <location>
        <position position="108"/>
    </location>
    <ligand>
        <name>an alpha-D-glucoside</name>
        <dbReference type="ChEBI" id="CHEBI:22390"/>
    </ligand>
</feature>
<keyword evidence="8 13" id="KW-0256">Endoplasmic reticulum</keyword>
<evidence type="ECO:0000256" key="9">
    <source>
        <dbReference type="ARBA" id="ARBA00022833"/>
    </source>
</evidence>
<comment type="subcellular location">
    <subcellularLocation>
        <location evidence="1 13">Endoplasmic reticulum lumen</location>
    </subcellularLocation>
</comment>
<dbReference type="FunFam" id="2.60.120.200:FF:000122">
    <property type="entry name" value="Calreticulin 3"/>
    <property type="match status" value="1"/>
</dbReference>
<dbReference type="GO" id="GO:0006457">
    <property type="term" value="P:protein folding"/>
    <property type="evidence" value="ECO:0007669"/>
    <property type="project" value="InterPro"/>
</dbReference>
<dbReference type="GO" id="GO:0036503">
    <property type="term" value="P:ERAD pathway"/>
    <property type="evidence" value="ECO:0007669"/>
    <property type="project" value="TreeGrafter"/>
</dbReference>
<dbReference type="InterPro" id="IPR018124">
    <property type="entry name" value="Calret/calnex_CS"/>
</dbReference>
<dbReference type="PROSITE" id="PS00804">
    <property type="entry name" value="CALRETICULIN_2"/>
    <property type="match status" value="1"/>
</dbReference>
<feature type="compositionally biased region" description="Acidic residues" evidence="17">
    <location>
        <begin position="383"/>
        <end position="402"/>
    </location>
</feature>
<feature type="binding site" evidence="14">
    <location>
        <position position="125"/>
    </location>
    <ligand>
        <name>an alpha-D-glucoside</name>
        <dbReference type="ChEBI" id="CHEBI:22390"/>
    </ligand>
</feature>
<evidence type="ECO:0000256" key="2">
    <source>
        <dbReference type="ARBA" id="ARBA00010983"/>
    </source>
</evidence>
<dbReference type="PRINTS" id="PR00626">
    <property type="entry name" value="CALRETICULIN"/>
</dbReference>
<evidence type="ECO:0000256" key="17">
    <source>
        <dbReference type="SAM" id="MobiDB-lite"/>
    </source>
</evidence>
<keyword evidence="4" id="KW-0479">Metal-binding</keyword>
<organism evidence="18">
    <name type="scientific">Aphelenchoides besseyi</name>
    <dbReference type="NCBI Taxonomy" id="269767"/>
    <lineage>
        <taxon>Eukaryota</taxon>
        <taxon>Metazoa</taxon>
        <taxon>Ecdysozoa</taxon>
        <taxon>Nematoda</taxon>
        <taxon>Chromadorea</taxon>
        <taxon>Rhabditida</taxon>
        <taxon>Tylenchina</taxon>
        <taxon>Tylenchomorpha</taxon>
        <taxon>Aphelenchoidea</taxon>
        <taxon>Aphelenchoididae</taxon>
        <taxon>Aphelenchoides</taxon>
    </lineage>
</organism>
<proteinExistence type="evidence at transcript level"/>
<sequence length="402" mass="46794">MRTLSLLSAAVLVAVCAAEVYLKEEFDDSWPDRWVQSKHKDDFGKFVSSSGKWYGDKQRDQGIKTSQDARFYALSTKFNKFTNRGKPLVVQFTVKHEQNIDCGGGYVKLASSDVDQNDFNGETQYKIMFGPDICGPSNRKVHVILDYKGKQHLIKKNIACKDDELTHLYTLIINPDNTYEVQIDGSKVESGELEADWDFLPAKKIKDPDAKKPEDWDEREYLDDPEDKKPEDWDKPEHIPDPNAKKPEDWDEEMDGEWEAPMIENSEFKGEWKPKQLKNPEYKGKWTVPEIDNPEYKSDDELYLFDDIGVAAFDLWQVKSGTIFDNLLITDSVEEAKSHAAETFEPLREAEKEQKEKWEAEEKARLEEEEKKRKEEEATKKDDEEEKEDEDEEKTEENHDEL</sequence>
<accession>A0A077EPA3</accession>
<evidence type="ECO:0000313" key="18">
    <source>
        <dbReference type="EMBL" id="AIL52184.1"/>
    </source>
</evidence>
<dbReference type="PANTHER" id="PTHR11073">
    <property type="entry name" value="CALRETICULIN AND CALNEXIN"/>
    <property type="match status" value="1"/>
</dbReference>
<keyword evidence="12 13" id="KW-0143">Chaperone</keyword>
<protein>
    <recommendedName>
        <fullName evidence="3 13">Calreticulin</fullName>
    </recommendedName>
</protein>
<feature type="compositionally biased region" description="Basic and acidic residues" evidence="17">
    <location>
        <begin position="226"/>
        <end position="248"/>
    </location>
</feature>